<keyword evidence="1" id="KW-0732">Signal</keyword>
<sequence length="257" mass="29209">MKLTQKWFSLILLACASQAFAQSVNQVSVFVDNQQRTNIRFSAPPRADQLVMSALQQIKLGSLDIDWQHAALFETTDSFALKNEVLMRLANEEDFSPRQQKPYWRTLRNELRGMAFSPRIFTPLDPDITRIDALQNPRLNGQYHLRFETHVNQVFVLGAVKQSGKFDWQQRHGALYYAEQAGLLDDATSFITVIQPDGTVEKQRVAYWNNSFAEVAPGAIVYVPMPTHSPVLTLNPPQESFTTNALVAELLRNAWSL</sequence>
<feature type="chain" id="PRO_5047331199" evidence="1">
    <location>
        <begin position="22"/>
        <end position="257"/>
    </location>
</feature>
<reference evidence="5" key="1">
    <citation type="submission" date="2023-07" db="EMBL/GenBank/DDBJ databases">
        <title>Molecular identification of indigenous halophilic bacteria isolated from red sea cost, biodegradation of synthetic dyes and assessment of degraded metabolite toxicity.</title>
        <authorList>
            <person name="Chaieb K."/>
            <person name="Altayb H.N."/>
        </authorList>
    </citation>
    <scope>NUCLEOTIDE SEQUENCE [LARGE SCALE GENOMIC DNA]</scope>
    <source>
        <strain evidence="5">K20</strain>
    </source>
</reference>
<dbReference type="Pfam" id="PF06251">
    <property type="entry name" value="Caps_syn_GfcC_C"/>
    <property type="match status" value="1"/>
</dbReference>
<evidence type="ECO:0000313" key="4">
    <source>
        <dbReference type="EMBL" id="MCA2016107.1"/>
    </source>
</evidence>
<evidence type="ECO:0000256" key="1">
    <source>
        <dbReference type="SAM" id="SignalP"/>
    </source>
</evidence>
<feature type="domain" description="Capsule biosynthesis GfcC-like C-terminal" evidence="2">
    <location>
        <begin position="164"/>
        <end position="228"/>
    </location>
</feature>
<evidence type="ECO:0000259" key="2">
    <source>
        <dbReference type="Pfam" id="PF06251"/>
    </source>
</evidence>
<accession>A0ABS7YM36</accession>
<dbReference type="EMBL" id="JAIWIU010000046">
    <property type="protein sequence ID" value="MCA2016107.1"/>
    <property type="molecule type" value="Genomic_DNA"/>
</dbReference>
<organism evidence="4 5">
    <name type="scientific">Vibrio tritonius</name>
    <dbReference type="NCBI Taxonomy" id="1435069"/>
    <lineage>
        <taxon>Bacteria</taxon>
        <taxon>Pseudomonadati</taxon>
        <taxon>Pseudomonadota</taxon>
        <taxon>Gammaproteobacteria</taxon>
        <taxon>Vibrionales</taxon>
        <taxon>Vibrionaceae</taxon>
        <taxon>Vibrio</taxon>
    </lineage>
</organism>
<keyword evidence="5" id="KW-1185">Reference proteome</keyword>
<feature type="domain" description="Capsule biosynthesis GfcC-like N-terminal" evidence="3">
    <location>
        <begin position="27"/>
        <end position="145"/>
    </location>
</feature>
<feature type="signal peptide" evidence="1">
    <location>
        <begin position="1"/>
        <end position="21"/>
    </location>
</feature>
<dbReference type="Proteomes" id="UP001199044">
    <property type="component" value="Unassembled WGS sequence"/>
</dbReference>
<dbReference type="Pfam" id="PF20616">
    <property type="entry name" value="Caps_syn_GfcC_N"/>
    <property type="match status" value="1"/>
</dbReference>
<proteinExistence type="predicted"/>
<dbReference type="Gene3D" id="3.10.560.10">
    <property type="entry name" value="Outer membrane lipoprotein wza domain like"/>
    <property type="match status" value="1"/>
</dbReference>
<protein>
    <submittedName>
        <fullName evidence="4">Capsule biosynthesis GfcC family protein</fullName>
    </submittedName>
</protein>
<evidence type="ECO:0000313" key="5">
    <source>
        <dbReference type="Proteomes" id="UP001199044"/>
    </source>
</evidence>
<name>A0ABS7YM36_9VIBR</name>
<dbReference type="Gene3D" id="3.10.20.700">
    <property type="match status" value="1"/>
</dbReference>
<comment type="caution">
    <text evidence="4">The sequence shown here is derived from an EMBL/GenBank/DDBJ whole genome shotgun (WGS) entry which is preliminary data.</text>
</comment>
<gene>
    <name evidence="4" type="ORF">LDJ79_08295</name>
</gene>
<dbReference type="RefSeq" id="WP_225250238.1">
    <property type="nucleotide sequence ID" value="NZ_JAIWIU010000046.1"/>
</dbReference>
<dbReference type="InterPro" id="IPR010425">
    <property type="entry name" value="Caps_synth_GfcC-like_C"/>
</dbReference>
<dbReference type="InterPro" id="IPR046459">
    <property type="entry name" value="Caps_syn_GfcC_N"/>
</dbReference>
<evidence type="ECO:0000259" key="3">
    <source>
        <dbReference type="Pfam" id="PF20616"/>
    </source>
</evidence>